<protein>
    <submittedName>
        <fullName evidence="1">Unannotated protein</fullName>
    </submittedName>
</protein>
<organism evidence="1">
    <name type="scientific">freshwater metagenome</name>
    <dbReference type="NCBI Taxonomy" id="449393"/>
    <lineage>
        <taxon>unclassified sequences</taxon>
        <taxon>metagenomes</taxon>
        <taxon>ecological metagenomes</taxon>
    </lineage>
</organism>
<evidence type="ECO:0000313" key="1">
    <source>
        <dbReference type="EMBL" id="CAB4992882.1"/>
    </source>
</evidence>
<dbReference type="EMBL" id="CAFBOZ010000012">
    <property type="protein sequence ID" value="CAB4992882.1"/>
    <property type="molecule type" value="Genomic_DNA"/>
</dbReference>
<sequence>MVDSPIPGTLRVDLFRIGTSAALPDRDSFGWTVLHALVDSVAVADSDGEVHLVLTATSGMGHS</sequence>
<proteinExistence type="predicted"/>
<gene>
    <name evidence="1" type="ORF">UFOPK3992_00158</name>
</gene>
<dbReference type="AlphaFoldDB" id="A0A6J7NQC5"/>
<reference evidence="1" key="1">
    <citation type="submission" date="2020-05" db="EMBL/GenBank/DDBJ databases">
        <authorList>
            <person name="Chiriac C."/>
            <person name="Salcher M."/>
            <person name="Ghai R."/>
            <person name="Kavagutti S V."/>
        </authorList>
    </citation>
    <scope>NUCLEOTIDE SEQUENCE</scope>
</reference>
<accession>A0A6J7NQC5</accession>
<name>A0A6J7NQC5_9ZZZZ</name>